<dbReference type="InterPro" id="IPR024079">
    <property type="entry name" value="MetalloPept_cat_dom_sf"/>
</dbReference>
<name>A0A1H3UML7_9ACTN</name>
<evidence type="ECO:0000256" key="1">
    <source>
        <dbReference type="SAM" id="SignalP"/>
    </source>
</evidence>
<evidence type="ECO:0000313" key="3">
    <source>
        <dbReference type="Proteomes" id="UP000199632"/>
    </source>
</evidence>
<dbReference type="Gene3D" id="3.40.390.10">
    <property type="entry name" value="Collagenase (Catalytic Domain)"/>
    <property type="match status" value="1"/>
</dbReference>
<gene>
    <name evidence="2" type="ORF">SAMN05421684_7547</name>
</gene>
<proteinExistence type="predicted"/>
<dbReference type="AlphaFoldDB" id="A0A1H3UML7"/>
<reference evidence="3" key="1">
    <citation type="submission" date="2016-10" db="EMBL/GenBank/DDBJ databases">
        <authorList>
            <person name="Varghese N."/>
            <person name="Submissions S."/>
        </authorList>
    </citation>
    <scope>NUCLEOTIDE SEQUENCE [LARGE SCALE GENOMIC DNA]</scope>
    <source>
        <strain evidence="3">DSM 44718</strain>
    </source>
</reference>
<protein>
    <recommendedName>
        <fullName evidence="4">Metallo-peptidase family M12B Reprolysin-like</fullName>
    </recommendedName>
</protein>
<evidence type="ECO:0000313" key="2">
    <source>
        <dbReference type="EMBL" id="SDZ63587.1"/>
    </source>
</evidence>
<dbReference type="EMBL" id="FNQB01000005">
    <property type="protein sequence ID" value="SDZ63587.1"/>
    <property type="molecule type" value="Genomic_DNA"/>
</dbReference>
<feature type="signal peptide" evidence="1">
    <location>
        <begin position="1"/>
        <end position="35"/>
    </location>
</feature>
<sequence length="560" mass="59724">MSLAGNRNARRVVLRRIRAALVAVAVAATCLVAWAAPAQALPLSVTVTIVRVAECCPGGPIDVTSDADFYGRTTIAGNSTDFGEIEDKSIITPDWKATETVDHSNATTDVKIEIFDEDDGLNFRDNQIDLTNNDADRAVNFSIDLHPEDSRCYFTGDVSGPCGAEVTTQGNADDGDVGDMILMVEVNEPAQAPGRHVRCLHSPLWPQPGESVTITAEAFGDQSDGGPLPQLISDQLDIFFSTDGGATRQKIGGSGRQTTFSASRTAGAAGSTFSYSCLAIDRLEPVDSGWHTVQVGDPPQGRAVPVLLSGARESALDVVLFPATTNVRSQPNNPSNTSLLTFPVYSGPKDSNFLNHAHTAVAELMREQLVLDNQRHINVWIALDPAATGGFRDLRNGDGIDDTCQHQPPANLGVDYGFANVRAILHPATPPPGNANTLRECAFGGVLSAEAGETGVFIHEVGHAGFGLADEYCCDGGYFQTDDAPNVYLSSNACVNDVGNLGGTAAQCRGMDSVFDTDTNFDFWVSDPASNDLMNDNDFARRADRRRMTFVFGLCDQAKC</sequence>
<dbReference type="Proteomes" id="UP000199632">
    <property type="component" value="Unassembled WGS sequence"/>
</dbReference>
<feature type="chain" id="PRO_5011736789" description="Metallo-peptidase family M12B Reprolysin-like" evidence="1">
    <location>
        <begin position="36"/>
        <end position="560"/>
    </location>
</feature>
<evidence type="ECO:0008006" key="4">
    <source>
        <dbReference type="Google" id="ProtNLM"/>
    </source>
</evidence>
<keyword evidence="1" id="KW-0732">Signal</keyword>
<accession>A0A1H3UML7</accession>
<keyword evidence="3" id="KW-1185">Reference proteome</keyword>
<dbReference type="GO" id="GO:0008237">
    <property type="term" value="F:metallopeptidase activity"/>
    <property type="evidence" value="ECO:0007669"/>
    <property type="project" value="InterPro"/>
</dbReference>
<dbReference type="STRING" id="137265.SAMN05421684_7547"/>
<organism evidence="2 3">
    <name type="scientific">Asanoa ishikariensis</name>
    <dbReference type="NCBI Taxonomy" id="137265"/>
    <lineage>
        <taxon>Bacteria</taxon>
        <taxon>Bacillati</taxon>
        <taxon>Actinomycetota</taxon>
        <taxon>Actinomycetes</taxon>
        <taxon>Micromonosporales</taxon>
        <taxon>Micromonosporaceae</taxon>
        <taxon>Asanoa</taxon>
    </lineage>
</organism>